<comment type="caution">
    <text evidence="3">The sequence shown here is derived from an EMBL/GenBank/DDBJ whole genome shotgun (WGS) entry which is preliminary data.</text>
</comment>
<keyword evidence="4" id="KW-1185">Reference proteome</keyword>
<keyword evidence="2" id="KW-1133">Transmembrane helix</keyword>
<feature type="transmembrane region" description="Helical" evidence="2">
    <location>
        <begin position="713"/>
        <end position="737"/>
    </location>
</feature>
<feature type="compositionally biased region" description="Basic and acidic residues" evidence="1">
    <location>
        <begin position="56"/>
        <end position="79"/>
    </location>
</feature>
<feature type="compositionally biased region" description="Low complexity" evidence="1">
    <location>
        <begin position="877"/>
        <end position="898"/>
    </location>
</feature>
<feature type="compositionally biased region" description="Low complexity" evidence="1">
    <location>
        <begin position="853"/>
        <end position="863"/>
    </location>
</feature>
<dbReference type="AlphaFoldDB" id="A0AAV2QZP9"/>
<feature type="region of interest" description="Disordered" evidence="1">
    <location>
        <begin position="833"/>
        <end position="959"/>
    </location>
</feature>
<reference evidence="3 4" key="1">
    <citation type="submission" date="2024-05" db="EMBL/GenBank/DDBJ databases">
        <authorList>
            <person name="Wallberg A."/>
        </authorList>
    </citation>
    <scope>NUCLEOTIDE SEQUENCE [LARGE SCALE GENOMIC DNA]</scope>
</reference>
<name>A0AAV2QZP9_MEGNR</name>
<dbReference type="InterPro" id="IPR013783">
    <property type="entry name" value="Ig-like_fold"/>
</dbReference>
<sequence>NNPQRSIPLAMRPSLVGAHIARPSVIDPVQVDAQFSGEYLEAESLVDPRELDVNKIQPKETNGHVSEETNVEDHTDRPPPPKITFLSPAPKAVVLAIDLSESSVKQVDMDEIRGGVHRWLWGLGSDIRVGILATYNNDSFPISLGPLHSAPATESELEDELALLPSKVEADSGAYGGRFCLECIINETIKMLKGGSIPIEAGVLLLAACHPQLSALDAAMVARSGLTVQTLALCSSADPYFDRLTYHGRQWVVSGPANKAHHETRGLQHAEHEVAKVLSTMTQETISNPNEQILHRVTGKSMNIKADQVSVEGPYSTVSGKISVKSGQRDRLLVIVMDHNAKIVEVSDEAGKEIDLNRDTNKRFWSQIDRRGVELRYTLKFLSSSISFPFIVRMDVYETKENNKGVEVRLFSNKDNNQSLAPSSSPLIVWAEVTKDGQPVIGAEVVLTVSHLSIEGSTDMKINLLDNGNADPDVRGHDGIYSRYVTWLPGEGRYALTATASDNHGSASTLTFRTKDGKRIPVSTGPFTVICASTTVTVDRVTSLDFIPPSRVTDLLITHIQDKVVNLTWSAPGGDLDQGSAMEYELKMYTERDAFENESSFNTSAIAVYCTNEDIQTPLQNPASYGTFEHCITELPFTNTRWYFAIRAIDASYNTGRISNVVSAFVPEITTTETPIPYEPTVGIFSNETDVLEDNELTGNSTQLSVAENGMDWRVLTAVGVSIGGLILAGVVVLLCICCCRRQDDSKDPNRPIYKIYVNNAYIQEEDGEIKVVSNGKITDEKEHGKVPKVQEWVNSLSKYGSSGTMYDQNNVITNPNETHMMEVRQPAPVKFPSPVRFGIRTNGSINMRDKSTLSSNSSSKPSDAPTPEDFKYQDFSETNSDSTTDGGTSASTATTAEFPPPPPHLLEDTPDYPPPYSNNNKSLPPIPPPKPKGTINHSLSVMNNRNNNSGYTSDEDGGFRPRTLPHISENHYTQNQFRSFRYPPCPTDCSTGGAPDLVDCHSVGNGISTLPHGTVRSVKKRRHISFV</sequence>
<proteinExistence type="predicted"/>
<keyword evidence="2" id="KW-0472">Membrane</keyword>
<dbReference type="EMBL" id="CAXKWB010013999">
    <property type="protein sequence ID" value="CAL4109396.1"/>
    <property type="molecule type" value="Genomic_DNA"/>
</dbReference>
<gene>
    <name evidence="3" type="ORF">MNOR_LOCUS19100</name>
</gene>
<feature type="compositionally biased region" description="Polar residues" evidence="1">
    <location>
        <begin position="936"/>
        <end position="953"/>
    </location>
</feature>
<evidence type="ECO:0000256" key="1">
    <source>
        <dbReference type="SAM" id="MobiDB-lite"/>
    </source>
</evidence>
<accession>A0AAV2QZP9</accession>
<evidence type="ECO:0000313" key="3">
    <source>
        <dbReference type="EMBL" id="CAL4109396.1"/>
    </source>
</evidence>
<protein>
    <submittedName>
        <fullName evidence="3">Uncharacterized protein</fullName>
    </submittedName>
</protein>
<feature type="non-terminal residue" evidence="3">
    <location>
        <position position="1"/>
    </location>
</feature>
<dbReference type="Proteomes" id="UP001497623">
    <property type="component" value="Unassembled WGS sequence"/>
</dbReference>
<evidence type="ECO:0000256" key="2">
    <source>
        <dbReference type="SAM" id="Phobius"/>
    </source>
</evidence>
<feature type="region of interest" description="Disordered" evidence="1">
    <location>
        <begin position="56"/>
        <end position="81"/>
    </location>
</feature>
<keyword evidence="2" id="KW-0812">Transmembrane</keyword>
<organism evidence="3 4">
    <name type="scientific">Meganyctiphanes norvegica</name>
    <name type="common">Northern krill</name>
    <name type="synonym">Thysanopoda norvegica</name>
    <dbReference type="NCBI Taxonomy" id="48144"/>
    <lineage>
        <taxon>Eukaryota</taxon>
        <taxon>Metazoa</taxon>
        <taxon>Ecdysozoa</taxon>
        <taxon>Arthropoda</taxon>
        <taxon>Crustacea</taxon>
        <taxon>Multicrustacea</taxon>
        <taxon>Malacostraca</taxon>
        <taxon>Eumalacostraca</taxon>
        <taxon>Eucarida</taxon>
        <taxon>Euphausiacea</taxon>
        <taxon>Euphausiidae</taxon>
        <taxon>Meganyctiphanes</taxon>
    </lineage>
</organism>
<dbReference type="Gene3D" id="2.60.40.10">
    <property type="entry name" value="Immunoglobulins"/>
    <property type="match status" value="1"/>
</dbReference>
<evidence type="ECO:0000313" key="4">
    <source>
        <dbReference type="Proteomes" id="UP001497623"/>
    </source>
</evidence>